<evidence type="ECO:0000313" key="4">
    <source>
        <dbReference type="EMBL" id="SHK64872.1"/>
    </source>
</evidence>
<feature type="transmembrane region" description="Helical" evidence="2">
    <location>
        <begin position="6"/>
        <end position="29"/>
    </location>
</feature>
<dbReference type="PANTHER" id="PTHR36698:SF2">
    <property type="entry name" value="MCE_MLAD DOMAIN-CONTAINING PROTEIN"/>
    <property type="match status" value="1"/>
</dbReference>
<keyword evidence="2" id="KW-0812">Transmembrane</keyword>
<evidence type="ECO:0000256" key="2">
    <source>
        <dbReference type="SAM" id="Phobius"/>
    </source>
</evidence>
<protein>
    <submittedName>
        <fullName evidence="4">Phospholipid/cholesterol/gamma-HCH transport system substrate-binding protein</fullName>
    </submittedName>
</protein>
<keyword evidence="5" id="KW-1185">Reference proteome</keyword>
<feature type="coiled-coil region" evidence="1">
    <location>
        <begin position="238"/>
        <end position="297"/>
    </location>
</feature>
<sequence length="313" mass="33896">MEPKAHHLIIGLFTLIAVVAALLFALWLAKSSADREWAYYEIVFDHAVGGLSKGNPVLYSGVAVGDVLELNLDPDNPSHVRVLVRVEQSVPVRKNTRAGMVLANITGSMSVQFSGGSKDSPVLKKGSRDHPALITAEPSPFNSLLTNGEVLLTKADTLLTRANKVLSEENTENLTIILRNAREASDSLLGGRDQLIALLERMDDASKRTAEAASKVSAVSDSANALIQNEGKTVLITMNAAMTRVQETVKRIDQLTRDNEGALDSGLQGMGELAPALRELRNTLRNLNQFTRRLEEDPTGTLWGGPTIKEVPQ</sequence>
<evidence type="ECO:0000259" key="3">
    <source>
        <dbReference type="Pfam" id="PF02470"/>
    </source>
</evidence>
<accession>A0A1M6U6J5</accession>
<dbReference type="RefSeq" id="WP_072798345.1">
    <property type="nucleotide sequence ID" value="NZ_FRAQ01000002.1"/>
</dbReference>
<keyword evidence="1" id="KW-0175">Coiled coil</keyword>
<dbReference type="OrthoDB" id="9806984at2"/>
<evidence type="ECO:0000256" key="1">
    <source>
        <dbReference type="SAM" id="Coils"/>
    </source>
</evidence>
<proteinExistence type="predicted"/>
<organism evidence="4 5">
    <name type="scientific">Marinobacter antarcticus</name>
    <dbReference type="NCBI Taxonomy" id="564117"/>
    <lineage>
        <taxon>Bacteria</taxon>
        <taxon>Pseudomonadati</taxon>
        <taxon>Pseudomonadota</taxon>
        <taxon>Gammaproteobacteria</taxon>
        <taxon>Pseudomonadales</taxon>
        <taxon>Marinobacteraceae</taxon>
        <taxon>Marinobacter</taxon>
    </lineage>
</organism>
<name>A0A1M6U6J5_9GAMM</name>
<reference evidence="5" key="1">
    <citation type="submission" date="2016-11" db="EMBL/GenBank/DDBJ databases">
        <authorList>
            <person name="Varghese N."/>
            <person name="Submissions S."/>
        </authorList>
    </citation>
    <scope>NUCLEOTIDE SEQUENCE [LARGE SCALE GENOMIC DNA]</scope>
    <source>
        <strain evidence="5">CGMCC 1.10835</strain>
    </source>
</reference>
<dbReference type="EMBL" id="FRAQ01000002">
    <property type="protein sequence ID" value="SHK64872.1"/>
    <property type="molecule type" value="Genomic_DNA"/>
</dbReference>
<dbReference type="Proteomes" id="UP000184497">
    <property type="component" value="Unassembled WGS sequence"/>
</dbReference>
<feature type="domain" description="Mce/MlaD" evidence="3">
    <location>
        <begin position="40"/>
        <end position="115"/>
    </location>
</feature>
<dbReference type="InterPro" id="IPR003399">
    <property type="entry name" value="Mce/MlaD"/>
</dbReference>
<dbReference type="Pfam" id="PF02470">
    <property type="entry name" value="MlaD"/>
    <property type="match status" value="1"/>
</dbReference>
<evidence type="ECO:0000313" key="5">
    <source>
        <dbReference type="Proteomes" id="UP000184497"/>
    </source>
</evidence>
<keyword evidence="2" id="KW-0472">Membrane</keyword>
<dbReference type="PANTHER" id="PTHR36698">
    <property type="entry name" value="BLL5892 PROTEIN"/>
    <property type="match status" value="1"/>
</dbReference>
<keyword evidence="2" id="KW-1133">Transmembrane helix</keyword>
<dbReference type="STRING" id="564117.SAMN05216369_2630"/>
<gene>
    <name evidence="4" type="ORF">SAMN05216369_2630</name>
</gene>
<dbReference type="AlphaFoldDB" id="A0A1M6U6J5"/>